<dbReference type="Proteomes" id="UP000031036">
    <property type="component" value="Unassembled WGS sequence"/>
</dbReference>
<evidence type="ECO:0000313" key="1">
    <source>
        <dbReference type="EMBL" id="KHN87317.1"/>
    </source>
</evidence>
<keyword evidence="2" id="KW-1185">Reference proteome</keyword>
<sequence length="145" mass="16511">RPHSIRFFIQEIILIVGPTRRYYVQVVVSSIILPRSTHEGVKPSNGRLLSEETTKFLTTGIPAEETRSKKVWHLECSICVRQRRIYSVERCAVRGQNVLAICHPLYLHLYYLVDLCVHNATTKILQSAGSNDQSMFSNNLQGLDA</sequence>
<feature type="non-terminal residue" evidence="1">
    <location>
        <position position="1"/>
    </location>
</feature>
<comment type="caution">
    <text evidence="1">The sequence shown here is derived from an EMBL/GenBank/DDBJ whole genome shotgun (WGS) entry which is preliminary data.</text>
</comment>
<protein>
    <submittedName>
        <fullName evidence="1">Uncharacterized protein</fullName>
    </submittedName>
</protein>
<gene>
    <name evidence="1" type="ORF">Tcan_01415</name>
</gene>
<reference evidence="1 2" key="1">
    <citation type="submission" date="2014-11" db="EMBL/GenBank/DDBJ databases">
        <title>Genetic blueprint of the zoonotic pathogen Toxocara canis.</title>
        <authorList>
            <person name="Zhu X.-Q."/>
            <person name="Korhonen P.K."/>
            <person name="Cai H."/>
            <person name="Young N.D."/>
            <person name="Nejsum P."/>
            <person name="von Samson-Himmelstjerna G."/>
            <person name="Boag P.R."/>
            <person name="Tan P."/>
            <person name="Li Q."/>
            <person name="Min J."/>
            <person name="Yang Y."/>
            <person name="Wang X."/>
            <person name="Fang X."/>
            <person name="Hall R.S."/>
            <person name="Hofmann A."/>
            <person name="Sternberg P.W."/>
            <person name="Jex A.R."/>
            <person name="Gasser R.B."/>
        </authorList>
    </citation>
    <scope>NUCLEOTIDE SEQUENCE [LARGE SCALE GENOMIC DNA]</scope>
    <source>
        <strain evidence="1">PN_DK_2014</strain>
    </source>
</reference>
<proteinExistence type="predicted"/>
<organism evidence="1 2">
    <name type="scientific">Toxocara canis</name>
    <name type="common">Canine roundworm</name>
    <dbReference type="NCBI Taxonomy" id="6265"/>
    <lineage>
        <taxon>Eukaryota</taxon>
        <taxon>Metazoa</taxon>
        <taxon>Ecdysozoa</taxon>
        <taxon>Nematoda</taxon>
        <taxon>Chromadorea</taxon>
        <taxon>Rhabditida</taxon>
        <taxon>Spirurina</taxon>
        <taxon>Ascaridomorpha</taxon>
        <taxon>Ascaridoidea</taxon>
        <taxon>Toxocaridae</taxon>
        <taxon>Toxocara</taxon>
    </lineage>
</organism>
<name>A0A0B2W146_TOXCA</name>
<dbReference type="EMBL" id="JPKZ01000439">
    <property type="protein sequence ID" value="KHN87317.1"/>
    <property type="molecule type" value="Genomic_DNA"/>
</dbReference>
<dbReference type="AlphaFoldDB" id="A0A0B2W146"/>
<evidence type="ECO:0000313" key="2">
    <source>
        <dbReference type="Proteomes" id="UP000031036"/>
    </source>
</evidence>
<accession>A0A0B2W146</accession>